<protein>
    <submittedName>
        <fullName evidence="2">Uncharacterized protein DUF4260</fullName>
    </submittedName>
</protein>
<organism evidence="2 3">
    <name type="scientific">Anseongella ginsenosidimutans</name>
    <dbReference type="NCBI Taxonomy" id="496056"/>
    <lineage>
        <taxon>Bacteria</taxon>
        <taxon>Pseudomonadati</taxon>
        <taxon>Bacteroidota</taxon>
        <taxon>Sphingobacteriia</taxon>
        <taxon>Sphingobacteriales</taxon>
        <taxon>Sphingobacteriaceae</taxon>
        <taxon>Anseongella</taxon>
    </lineage>
</organism>
<sequence>MNLLLKLEEIALFGFSIYLFAQTSFAWWWYPLLLLAPDISMLGYVRGPKTGAWVYNFFHHKALGAVLICVGWHFSREWVELSGIILLGHACMDRIAGYGLKYPDDFKHTSLGWLGAGRN</sequence>
<feature type="transmembrane region" description="Helical" evidence="1">
    <location>
        <begin position="50"/>
        <end position="74"/>
    </location>
</feature>
<keyword evidence="1" id="KW-0812">Transmembrane</keyword>
<keyword evidence="1" id="KW-0472">Membrane</keyword>
<feature type="transmembrane region" description="Helical" evidence="1">
    <location>
        <begin position="12"/>
        <end position="30"/>
    </location>
</feature>
<accession>A0A4R3KMK9</accession>
<evidence type="ECO:0000313" key="2">
    <source>
        <dbReference type="EMBL" id="TCS85541.1"/>
    </source>
</evidence>
<dbReference type="Pfam" id="PF14079">
    <property type="entry name" value="DUF4260"/>
    <property type="match status" value="1"/>
</dbReference>
<reference evidence="2 3" key="1">
    <citation type="submission" date="2019-03" db="EMBL/GenBank/DDBJ databases">
        <title>Genomic Encyclopedia of Type Strains, Phase IV (KMG-IV): sequencing the most valuable type-strain genomes for metagenomic binning, comparative biology and taxonomic classification.</title>
        <authorList>
            <person name="Goeker M."/>
        </authorList>
    </citation>
    <scope>NUCLEOTIDE SEQUENCE [LARGE SCALE GENOMIC DNA]</scope>
    <source>
        <strain evidence="2 3">DSM 21100</strain>
    </source>
</reference>
<dbReference type="OrthoDB" id="9813911at2"/>
<keyword evidence="1" id="KW-1133">Transmembrane helix</keyword>
<dbReference type="EMBL" id="SMAD01000012">
    <property type="protein sequence ID" value="TCS85541.1"/>
    <property type="molecule type" value="Genomic_DNA"/>
</dbReference>
<gene>
    <name evidence="2" type="ORF">EDD80_112116</name>
</gene>
<proteinExistence type="predicted"/>
<name>A0A4R3KMK9_9SPHI</name>
<evidence type="ECO:0000256" key="1">
    <source>
        <dbReference type="SAM" id="Phobius"/>
    </source>
</evidence>
<dbReference type="AlphaFoldDB" id="A0A4R3KMK9"/>
<dbReference type="InterPro" id="IPR025356">
    <property type="entry name" value="DUF4260"/>
</dbReference>
<dbReference type="Proteomes" id="UP000295807">
    <property type="component" value="Unassembled WGS sequence"/>
</dbReference>
<comment type="caution">
    <text evidence="2">The sequence shown here is derived from an EMBL/GenBank/DDBJ whole genome shotgun (WGS) entry which is preliminary data.</text>
</comment>
<dbReference type="RefSeq" id="WP_132130251.1">
    <property type="nucleotide sequence ID" value="NZ_CP042432.1"/>
</dbReference>
<evidence type="ECO:0000313" key="3">
    <source>
        <dbReference type="Proteomes" id="UP000295807"/>
    </source>
</evidence>
<keyword evidence="3" id="KW-1185">Reference proteome</keyword>